<dbReference type="RefSeq" id="WP_015390462.1">
    <property type="nucleotide sequence ID" value="NC_020291.1"/>
</dbReference>
<evidence type="ECO:0008006" key="3">
    <source>
        <dbReference type="Google" id="ProtNLM"/>
    </source>
</evidence>
<gene>
    <name evidence="1" type="ORF">Cspa_c03180</name>
</gene>
<dbReference type="STRING" id="36745.CLSAP_03130"/>
<dbReference type="AlphaFoldDB" id="M1MGQ5"/>
<dbReference type="HOGENOM" id="CLU_1056496_0_0_9"/>
<evidence type="ECO:0000313" key="1">
    <source>
        <dbReference type="EMBL" id="AGF54136.1"/>
    </source>
</evidence>
<evidence type="ECO:0000313" key="2">
    <source>
        <dbReference type="Proteomes" id="UP000011728"/>
    </source>
</evidence>
<sequence length="263" mass="30892">MDDETIEVQSNGVVLGDEGCIYLCLHDSVLDFAKKCKDKQKTVRFLTPIVPDIYMDDLVKRIEDLSRIISLKVTFNDYGLLHRCSKLIENKQIIPVFGRVLTRSMLDCNWAKRLLTNENDKVIAGLYEYSLMDNEKIKLLEEFHIQEIEVNYHPEKITELSEVVKLPIVIYNNQLLSVGRVCFSARYQQLKLPNCAECMECRKKLQFSVNKKWSKKRMCYDEPDEEFKQYMSDLYVQGNVVYRNINDLHLDLQQNVIEELIYA</sequence>
<name>M1MGQ5_9CLOT</name>
<dbReference type="KEGG" id="csr:Cspa_c03180"/>
<dbReference type="EMBL" id="CP004121">
    <property type="protein sequence ID" value="AGF54136.1"/>
    <property type="molecule type" value="Genomic_DNA"/>
</dbReference>
<proteinExistence type="predicted"/>
<dbReference type="OrthoDB" id="3176754at2"/>
<dbReference type="Proteomes" id="UP000011728">
    <property type="component" value="Chromosome"/>
</dbReference>
<protein>
    <recommendedName>
        <fullName evidence="3">Peptidase U32</fullName>
    </recommendedName>
</protein>
<accession>M1MGQ5</accession>
<organism evidence="1 2">
    <name type="scientific">Clostridium saccharoperbutylacetonicum N1-4(HMT)</name>
    <dbReference type="NCBI Taxonomy" id="931276"/>
    <lineage>
        <taxon>Bacteria</taxon>
        <taxon>Bacillati</taxon>
        <taxon>Bacillota</taxon>
        <taxon>Clostridia</taxon>
        <taxon>Eubacteriales</taxon>
        <taxon>Clostridiaceae</taxon>
        <taxon>Clostridium</taxon>
    </lineage>
</organism>
<dbReference type="PATRIC" id="fig|931276.5.peg.299"/>
<reference evidence="1 2" key="1">
    <citation type="submission" date="2013-02" db="EMBL/GenBank/DDBJ databases">
        <title>Genome sequence of Clostridium saccharoperbutylacetonicum N1-4(HMT).</title>
        <authorList>
            <person name="Poehlein A."/>
            <person name="Daniel R."/>
        </authorList>
    </citation>
    <scope>NUCLEOTIDE SEQUENCE [LARGE SCALE GENOMIC DNA]</scope>
    <source>
        <strain evidence="2">N1-4(HMT)</strain>
    </source>
</reference>
<keyword evidence="2" id="KW-1185">Reference proteome</keyword>